<dbReference type="CDD" id="cd00077">
    <property type="entry name" value="HDc"/>
    <property type="match status" value="1"/>
</dbReference>
<keyword evidence="1" id="KW-0597">Phosphoprotein</keyword>
<keyword evidence="5" id="KW-1185">Reference proteome</keyword>
<dbReference type="AlphaFoldDB" id="A0A4V1ERF7"/>
<evidence type="ECO:0000256" key="1">
    <source>
        <dbReference type="PROSITE-ProRule" id="PRU00169"/>
    </source>
</evidence>
<reference evidence="4 5" key="1">
    <citation type="submission" date="2019-05" db="EMBL/GenBank/DDBJ databases">
        <title>The Complete Genome Sequence of the n-alkane-degrading Desulfoglaeba alkanexedens ALDC reveals multiple alkylsuccinate synthase gene clusters.</title>
        <authorList>
            <person name="Callaghan A.V."/>
            <person name="Davidova I.A."/>
            <person name="Duncan K.E."/>
            <person name="Morris B."/>
            <person name="McInerney M.J."/>
        </authorList>
    </citation>
    <scope>NUCLEOTIDE SEQUENCE [LARGE SCALE GENOMIC DNA]</scope>
    <source>
        <strain evidence="4 5">ALDC</strain>
    </source>
</reference>
<dbReference type="Pfam" id="PF00072">
    <property type="entry name" value="Response_reg"/>
    <property type="match status" value="1"/>
</dbReference>
<dbReference type="Gene3D" id="3.40.50.2300">
    <property type="match status" value="1"/>
</dbReference>
<feature type="modified residue" description="4-aspartylphosphate" evidence="1">
    <location>
        <position position="62"/>
    </location>
</feature>
<dbReference type="EMBL" id="CP040098">
    <property type="protein sequence ID" value="QCQ21481.1"/>
    <property type="molecule type" value="Genomic_DNA"/>
</dbReference>
<evidence type="ECO:0000259" key="3">
    <source>
        <dbReference type="PROSITE" id="PS51833"/>
    </source>
</evidence>
<evidence type="ECO:0000313" key="4">
    <source>
        <dbReference type="EMBL" id="QCQ21481.1"/>
    </source>
</evidence>
<dbReference type="CDD" id="cd17569">
    <property type="entry name" value="REC_HupR-like"/>
    <property type="match status" value="1"/>
</dbReference>
<dbReference type="InterPro" id="IPR013976">
    <property type="entry name" value="HDOD"/>
</dbReference>
<feature type="domain" description="HDOD" evidence="3">
    <location>
        <begin position="147"/>
        <end position="344"/>
    </location>
</feature>
<dbReference type="KEGG" id="dax:FDQ92_04390"/>
<dbReference type="PANTHER" id="PTHR33525:SF3">
    <property type="entry name" value="RIBONUCLEASE Y"/>
    <property type="match status" value="1"/>
</dbReference>
<protein>
    <submittedName>
        <fullName evidence="4">HDOD domain-containing protein</fullName>
    </submittedName>
</protein>
<dbReference type="Pfam" id="PF08668">
    <property type="entry name" value="HDOD"/>
    <property type="match status" value="1"/>
</dbReference>
<dbReference type="PANTHER" id="PTHR33525">
    <property type="match status" value="1"/>
</dbReference>
<evidence type="ECO:0000313" key="5">
    <source>
        <dbReference type="Proteomes" id="UP000298602"/>
    </source>
</evidence>
<dbReference type="GO" id="GO:0000160">
    <property type="term" value="P:phosphorelay signal transduction system"/>
    <property type="evidence" value="ECO:0007669"/>
    <property type="project" value="InterPro"/>
</dbReference>
<dbReference type="InterPro" id="IPR003607">
    <property type="entry name" value="HD/PDEase_dom"/>
</dbReference>
<dbReference type="SUPFAM" id="SSF109604">
    <property type="entry name" value="HD-domain/PDEase-like"/>
    <property type="match status" value="1"/>
</dbReference>
<accession>A0A4V1ERF7</accession>
<dbReference type="PROSITE" id="PS50110">
    <property type="entry name" value="RESPONSE_REGULATORY"/>
    <property type="match status" value="1"/>
</dbReference>
<dbReference type="PROSITE" id="PS51833">
    <property type="entry name" value="HDOD"/>
    <property type="match status" value="1"/>
</dbReference>
<dbReference type="SUPFAM" id="SSF52172">
    <property type="entry name" value="CheY-like"/>
    <property type="match status" value="1"/>
</dbReference>
<dbReference type="Gene3D" id="1.10.3210.10">
    <property type="entry name" value="Hypothetical protein af1432"/>
    <property type="match status" value="1"/>
</dbReference>
<sequence length="410" mass="45749">MLRKDDSMVKTVLFVDDEPKVLEGLHRMLRSMRREWRMGFVTSAMEALKVLDKEAVDVVVTDMRMPGMNGVEFLTQVMKRHPDIVRIILSGHSDREMIMKSVPVAHQYLAKPCDAEVLKSCVARACALRELLADPLLKKVVSRMGCLPSLPSLYAEITEELRSPDASIQRVGEIISKDVAMTAKILQLVNSAFFGLRRRVANPAQAVNFLGLETIKSLVFAVQIFSQFEGRKLHGFSLEALWDHSMTVAAFARMIAREEEAEPMVIEAAFMAGLLHDLGKLVWVINFGEAYMSVLAEAQQRRIPVQMIEREHFGTSHGEVGAYLMGLWGLPDNMVEAIAYHHSPGTLPSPGFSALTAVHAADILTHDLQKNSPVFIQQEVDSDYVEAAGVADRLPHWRKLCENSMAGEEL</sequence>
<name>A0A4V1ERF7_9BACT</name>
<dbReference type="Proteomes" id="UP000298602">
    <property type="component" value="Chromosome"/>
</dbReference>
<dbReference type="OrthoDB" id="9803649at2"/>
<dbReference type="PIRSF" id="PIRSF036883">
    <property type="entry name" value="RR_HD-GYP_mod"/>
    <property type="match status" value="1"/>
</dbReference>
<dbReference type="InterPro" id="IPR052340">
    <property type="entry name" value="RNase_Y/CdgJ"/>
</dbReference>
<organism evidence="4 5">
    <name type="scientific">Desulfoglaeba alkanexedens ALDC</name>
    <dbReference type="NCBI Taxonomy" id="980445"/>
    <lineage>
        <taxon>Bacteria</taxon>
        <taxon>Pseudomonadati</taxon>
        <taxon>Thermodesulfobacteriota</taxon>
        <taxon>Syntrophobacteria</taxon>
        <taxon>Syntrophobacterales</taxon>
        <taxon>Syntrophobacteraceae</taxon>
        <taxon>Desulfoglaeba</taxon>
    </lineage>
</organism>
<gene>
    <name evidence="4" type="ORF">FDQ92_04390</name>
</gene>
<dbReference type="InterPro" id="IPR001789">
    <property type="entry name" value="Sig_transdc_resp-reg_receiver"/>
</dbReference>
<dbReference type="InterPro" id="IPR011006">
    <property type="entry name" value="CheY-like_superfamily"/>
</dbReference>
<proteinExistence type="predicted"/>
<dbReference type="InterPro" id="IPR006675">
    <property type="entry name" value="HDIG_dom"/>
</dbReference>
<dbReference type="NCBIfam" id="TIGR00277">
    <property type="entry name" value="HDIG"/>
    <property type="match status" value="1"/>
</dbReference>
<dbReference type="InterPro" id="IPR014626">
    <property type="entry name" value="Sig_transdc_resp-reg_put"/>
</dbReference>
<evidence type="ECO:0000259" key="2">
    <source>
        <dbReference type="PROSITE" id="PS50110"/>
    </source>
</evidence>
<dbReference type="SMART" id="SM00471">
    <property type="entry name" value="HDc"/>
    <property type="match status" value="1"/>
</dbReference>
<feature type="domain" description="Response regulatory" evidence="2">
    <location>
        <begin position="11"/>
        <end position="126"/>
    </location>
</feature>
<dbReference type="SMART" id="SM00448">
    <property type="entry name" value="REC"/>
    <property type="match status" value="1"/>
</dbReference>
<reference evidence="4 5" key="2">
    <citation type="submission" date="2019-05" db="EMBL/GenBank/DDBJ databases">
        <authorList>
            <person name="Suflita J.M."/>
            <person name="Marks C.R."/>
        </authorList>
    </citation>
    <scope>NUCLEOTIDE SEQUENCE [LARGE SCALE GENOMIC DNA]</scope>
    <source>
        <strain evidence="4 5">ALDC</strain>
    </source>
</reference>